<proteinExistence type="predicted"/>
<evidence type="ECO:0000256" key="5">
    <source>
        <dbReference type="SAM" id="Phobius"/>
    </source>
</evidence>
<feature type="transmembrane region" description="Helical" evidence="5">
    <location>
        <begin position="12"/>
        <end position="32"/>
    </location>
</feature>
<protein>
    <submittedName>
        <fullName evidence="8">Multidrug ABC transporter permease</fullName>
    </submittedName>
</protein>
<evidence type="ECO:0000313" key="9">
    <source>
        <dbReference type="Proteomes" id="UP000613840"/>
    </source>
</evidence>
<dbReference type="PROSITE" id="PS00211">
    <property type="entry name" value="ABC_TRANSPORTER_1"/>
    <property type="match status" value="1"/>
</dbReference>
<dbReference type="CDD" id="cd07346">
    <property type="entry name" value="ABC_6TM_exporters"/>
    <property type="match status" value="1"/>
</dbReference>
<keyword evidence="2 5" id="KW-0812">Transmembrane</keyword>
<feature type="domain" description="ABC transporter" evidence="6">
    <location>
        <begin position="303"/>
        <end position="590"/>
    </location>
</feature>
<dbReference type="GO" id="GO:0016887">
    <property type="term" value="F:ATP hydrolysis activity"/>
    <property type="evidence" value="ECO:0007669"/>
    <property type="project" value="InterPro"/>
</dbReference>
<reference evidence="8" key="2">
    <citation type="submission" date="2020-09" db="EMBL/GenBank/DDBJ databases">
        <authorList>
            <person name="Sun Q."/>
            <person name="Zhou Y."/>
        </authorList>
    </citation>
    <scope>NUCLEOTIDE SEQUENCE</scope>
    <source>
        <strain evidence="8">CGMCC 4.7306</strain>
    </source>
</reference>
<keyword evidence="9" id="KW-1185">Reference proteome</keyword>
<dbReference type="PANTHER" id="PTHR43394">
    <property type="entry name" value="ATP-DEPENDENT PERMEASE MDL1, MITOCHONDRIAL"/>
    <property type="match status" value="1"/>
</dbReference>
<dbReference type="EMBL" id="BMMZ01000010">
    <property type="protein sequence ID" value="GGL75159.1"/>
    <property type="molecule type" value="Genomic_DNA"/>
</dbReference>
<dbReference type="Pfam" id="PF00005">
    <property type="entry name" value="ABC_tran"/>
    <property type="match status" value="1"/>
</dbReference>
<dbReference type="InterPro" id="IPR017871">
    <property type="entry name" value="ABC_transporter-like_CS"/>
</dbReference>
<evidence type="ECO:0000313" key="8">
    <source>
        <dbReference type="EMBL" id="GGL75159.1"/>
    </source>
</evidence>
<feature type="transmembrane region" description="Helical" evidence="5">
    <location>
        <begin position="52"/>
        <end position="77"/>
    </location>
</feature>
<evidence type="ECO:0000256" key="4">
    <source>
        <dbReference type="ARBA" id="ARBA00023136"/>
    </source>
</evidence>
<dbReference type="GO" id="GO:0015421">
    <property type="term" value="F:ABC-type oligopeptide transporter activity"/>
    <property type="evidence" value="ECO:0007669"/>
    <property type="project" value="TreeGrafter"/>
</dbReference>
<dbReference type="PANTHER" id="PTHR43394:SF1">
    <property type="entry name" value="ATP-BINDING CASSETTE SUB-FAMILY B MEMBER 10, MITOCHONDRIAL"/>
    <property type="match status" value="1"/>
</dbReference>
<keyword evidence="3 5" id="KW-1133">Transmembrane helix</keyword>
<feature type="transmembrane region" description="Helical" evidence="5">
    <location>
        <begin position="129"/>
        <end position="148"/>
    </location>
</feature>
<dbReference type="SUPFAM" id="SSF52540">
    <property type="entry name" value="P-loop containing nucleoside triphosphate hydrolases"/>
    <property type="match status" value="1"/>
</dbReference>
<comment type="subcellular location">
    <subcellularLocation>
        <location evidence="1">Cell membrane</location>
        <topology evidence="1">Multi-pass membrane protein</topology>
    </subcellularLocation>
</comment>
<reference evidence="8" key="1">
    <citation type="journal article" date="2014" name="Int. J. Syst. Evol. Microbiol.">
        <title>Complete genome sequence of Corynebacterium casei LMG S-19264T (=DSM 44701T), isolated from a smear-ripened cheese.</title>
        <authorList>
            <consortium name="US DOE Joint Genome Institute (JGI-PGF)"/>
            <person name="Walter F."/>
            <person name="Albersmeier A."/>
            <person name="Kalinowski J."/>
            <person name="Ruckert C."/>
        </authorList>
    </citation>
    <scope>NUCLEOTIDE SEQUENCE</scope>
    <source>
        <strain evidence="8">CGMCC 4.7306</strain>
    </source>
</reference>
<dbReference type="Gene3D" id="1.20.1560.10">
    <property type="entry name" value="ABC transporter type 1, transmembrane domain"/>
    <property type="match status" value="1"/>
</dbReference>
<comment type="caution">
    <text evidence="8">The sequence shown here is derived from an EMBL/GenBank/DDBJ whole genome shotgun (WGS) entry which is preliminary data.</text>
</comment>
<evidence type="ECO:0000256" key="3">
    <source>
        <dbReference type="ARBA" id="ARBA00022989"/>
    </source>
</evidence>
<feature type="domain" description="ABC transmembrane type-1" evidence="7">
    <location>
        <begin position="16"/>
        <end position="297"/>
    </location>
</feature>
<dbReference type="SUPFAM" id="SSF90123">
    <property type="entry name" value="ABC transporter transmembrane region"/>
    <property type="match status" value="1"/>
</dbReference>
<feature type="transmembrane region" description="Helical" evidence="5">
    <location>
        <begin position="154"/>
        <end position="173"/>
    </location>
</feature>
<dbReference type="Pfam" id="PF00664">
    <property type="entry name" value="ABC_membrane"/>
    <property type="match status" value="1"/>
</dbReference>
<dbReference type="GO" id="GO:0005524">
    <property type="term" value="F:ATP binding"/>
    <property type="evidence" value="ECO:0007669"/>
    <property type="project" value="InterPro"/>
</dbReference>
<dbReference type="RefSeq" id="WP_229670283.1">
    <property type="nucleotide sequence ID" value="NZ_BMMZ01000010.1"/>
</dbReference>
<evidence type="ECO:0000256" key="1">
    <source>
        <dbReference type="ARBA" id="ARBA00004651"/>
    </source>
</evidence>
<evidence type="ECO:0000259" key="6">
    <source>
        <dbReference type="PROSITE" id="PS50893"/>
    </source>
</evidence>
<dbReference type="InterPro" id="IPR003439">
    <property type="entry name" value="ABC_transporter-like_ATP-bd"/>
</dbReference>
<accession>A0A917SDT1</accession>
<dbReference type="InterPro" id="IPR036640">
    <property type="entry name" value="ABC1_TM_sf"/>
</dbReference>
<gene>
    <name evidence="8" type="ORF">GCM10011575_36650</name>
</gene>
<organism evidence="8 9">
    <name type="scientific">Microlunatus endophyticus</name>
    <dbReference type="NCBI Taxonomy" id="1716077"/>
    <lineage>
        <taxon>Bacteria</taxon>
        <taxon>Bacillati</taxon>
        <taxon>Actinomycetota</taxon>
        <taxon>Actinomycetes</taxon>
        <taxon>Propionibacteriales</taxon>
        <taxon>Propionibacteriaceae</taxon>
        <taxon>Microlunatus</taxon>
    </lineage>
</organism>
<dbReference type="InterPro" id="IPR011527">
    <property type="entry name" value="ABC1_TM_dom"/>
</dbReference>
<dbReference type="GO" id="GO:0005886">
    <property type="term" value="C:plasma membrane"/>
    <property type="evidence" value="ECO:0007669"/>
    <property type="project" value="UniProtKB-SubCell"/>
</dbReference>
<dbReference type="PROSITE" id="PS50929">
    <property type="entry name" value="ABC_TM1F"/>
    <property type="match status" value="1"/>
</dbReference>
<name>A0A917SDT1_9ACTN</name>
<dbReference type="InterPro" id="IPR039421">
    <property type="entry name" value="Type_1_exporter"/>
</dbReference>
<dbReference type="Proteomes" id="UP000613840">
    <property type="component" value="Unassembled WGS sequence"/>
</dbReference>
<evidence type="ECO:0000259" key="7">
    <source>
        <dbReference type="PROSITE" id="PS50929"/>
    </source>
</evidence>
<sequence length="603" mass="64845">MRFLVWMVRQQADIVAAGAAVAVLWMMPGTLGPFLIGRAVDQGITGHSASSLIFWAVILLAVIIVGAGFGILGHTWVVRSWLLALYRTTKLVARKTGQLGHVLPQRTPTGEVLSVSSSDSDQFGALTEVFSRAVGSLVAFLIVAGIVISTSPLLGVLVLIAAPVLLLAALPLLRPLQRRQAIERNRSSKLTSMATDIVAGLRILRGVGGERTFGENYAEQSQSVRRAGVAAGVWQAVTDATSVLFSGLFLVGLTWLGALEVVSGELTVGQLVSFFGYALFMVTPIRTFFELAQKTVRALVSAAKTVAVLEQEPPWSEPVEPASLPLGSPIVDERTGFRAEPGELTMVVSALPDASAALADRLGRYLAVDHEPVSMEVDDKLKGRAARRARAERELQRRRLIETDRELAGGRWGVRIGDVDLADASLEAVRRLVLVSDTSSMVFAGTLQEAVDPHARLTLEQAERAMRTAAAEDVYEAMPGGWQGRLDERGRGLSGGQRQRLVLARALAVDPEILVLVEPTSAVDAHTEAMIAERLTEHRRGRTTVVTTASPLLLHHADRVVLLADGEIVATGTHDQLLAGEPRYQRVVNRAMDDEEVPAGGAR</sequence>
<dbReference type="Gene3D" id="3.40.50.300">
    <property type="entry name" value="P-loop containing nucleotide triphosphate hydrolases"/>
    <property type="match status" value="1"/>
</dbReference>
<evidence type="ECO:0000256" key="2">
    <source>
        <dbReference type="ARBA" id="ARBA00022692"/>
    </source>
</evidence>
<keyword evidence="4 5" id="KW-0472">Membrane</keyword>
<dbReference type="AlphaFoldDB" id="A0A917SDT1"/>
<dbReference type="InterPro" id="IPR027417">
    <property type="entry name" value="P-loop_NTPase"/>
</dbReference>
<dbReference type="PROSITE" id="PS50893">
    <property type="entry name" value="ABC_TRANSPORTER_2"/>
    <property type="match status" value="1"/>
</dbReference>